<organism evidence="1 2">
    <name type="scientific">Emericella nidulans (strain FGSC A4 / ATCC 38163 / CBS 112.46 / NRRL 194 / M139)</name>
    <name type="common">Aspergillus nidulans</name>
    <dbReference type="NCBI Taxonomy" id="227321"/>
    <lineage>
        <taxon>Eukaryota</taxon>
        <taxon>Fungi</taxon>
        <taxon>Dikarya</taxon>
        <taxon>Ascomycota</taxon>
        <taxon>Pezizomycotina</taxon>
        <taxon>Eurotiomycetes</taxon>
        <taxon>Eurotiomycetidae</taxon>
        <taxon>Eurotiales</taxon>
        <taxon>Aspergillaceae</taxon>
        <taxon>Aspergillus</taxon>
        <taxon>Aspergillus subgen. Nidulantes</taxon>
    </lineage>
</organism>
<dbReference type="Proteomes" id="UP000000560">
    <property type="component" value="Chromosome II"/>
</dbReference>
<reference evidence="2" key="1">
    <citation type="journal article" date="2005" name="Nature">
        <title>Sequencing of Aspergillus nidulans and comparative analysis with A. fumigatus and A. oryzae.</title>
        <authorList>
            <person name="Galagan J.E."/>
            <person name="Calvo S.E."/>
            <person name="Cuomo C."/>
            <person name="Ma L.J."/>
            <person name="Wortman J.R."/>
            <person name="Batzoglou S."/>
            <person name="Lee S.I."/>
            <person name="Basturkmen M."/>
            <person name="Spevak C.C."/>
            <person name="Clutterbuck J."/>
            <person name="Kapitonov V."/>
            <person name="Jurka J."/>
            <person name="Scazzocchio C."/>
            <person name="Farman M."/>
            <person name="Butler J."/>
            <person name="Purcell S."/>
            <person name="Harris S."/>
            <person name="Braus G.H."/>
            <person name="Draht O."/>
            <person name="Busch S."/>
            <person name="D'Enfert C."/>
            <person name="Bouchier C."/>
            <person name="Goldman G.H."/>
            <person name="Bell-Pedersen D."/>
            <person name="Griffiths-Jones S."/>
            <person name="Doonan J.H."/>
            <person name="Yu J."/>
            <person name="Vienken K."/>
            <person name="Pain A."/>
            <person name="Freitag M."/>
            <person name="Selker E.U."/>
            <person name="Archer D.B."/>
            <person name="Penalva M.A."/>
            <person name="Oakley B.R."/>
            <person name="Momany M."/>
            <person name="Tanaka T."/>
            <person name="Kumagai T."/>
            <person name="Asai K."/>
            <person name="Machida M."/>
            <person name="Nierman W.C."/>
            <person name="Denning D.W."/>
            <person name="Caddick M."/>
            <person name="Hynes M."/>
            <person name="Paoletti M."/>
            <person name="Fischer R."/>
            <person name="Miller B."/>
            <person name="Dyer P."/>
            <person name="Sachs M.S."/>
            <person name="Osmani S.A."/>
            <person name="Birren B.W."/>
        </authorList>
    </citation>
    <scope>NUCLEOTIDE SEQUENCE [LARGE SCALE GENOMIC DNA]</scope>
    <source>
        <strain evidence="2">FGSC A4 / ATCC 38163 / CBS 112.46 / NRRL 194 / M139</strain>
    </source>
</reference>
<dbReference type="AlphaFoldDB" id="C8V6J9"/>
<evidence type="ECO:0000313" key="1">
    <source>
        <dbReference type="EMBL" id="CBF75277.1"/>
    </source>
</evidence>
<gene>
    <name evidence="1" type="ORF">ANIA_11418</name>
</gene>
<name>C8V6J9_EMENI</name>
<keyword evidence="2" id="KW-1185">Reference proteome</keyword>
<evidence type="ECO:0000313" key="2">
    <source>
        <dbReference type="Proteomes" id="UP000000560"/>
    </source>
</evidence>
<reference evidence="2" key="2">
    <citation type="journal article" date="2009" name="Fungal Genet. Biol.">
        <title>The 2008 update of the Aspergillus nidulans genome annotation: a community effort.</title>
        <authorList>
            <person name="Wortman J.R."/>
            <person name="Gilsenan J.M."/>
            <person name="Joardar V."/>
            <person name="Deegan J."/>
            <person name="Clutterbuck J."/>
            <person name="Andersen M.R."/>
            <person name="Archer D."/>
            <person name="Bencina M."/>
            <person name="Braus G."/>
            <person name="Coutinho P."/>
            <person name="von Dohren H."/>
            <person name="Doonan J."/>
            <person name="Driessen A.J."/>
            <person name="Durek P."/>
            <person name="Espeso E."/>
            <person name="Fekete E."/>
            <person name="Flipphi M."/>
            <person name="Estrada C.G."/>
            <person name="Geysens S."/>
            <person name="Goldman G."/>
            <person name="de Groot P.W."/>
            <person name="Hansen K."/>
            <person name="Harris S.D."/>
            <person name="Heinekamp T."/>
            <person name="Helmstaedt K."/>
            <person name="Henrissat B."/>
            <person name="Hofmann G."/>
            <person name="Homan T."/>
            <person name="Horio T."/>
            <person name="Horiuchi H."/>
            <person name="James S."/>
            <person name="Jones M."/>
            <person name="Karaffa L."/>
            <person name="Karanyi Z."/>
            <person name="Kato M."/>
            <person name="Keller N."/>
            <person name="Kelly D.E."/>
            <person name="Kiel J.A."/>
            <person name="Kim J.M."/>
            <person name="van der Klei I.J."/>
            <person name="Klis F.M."/>
            <person name="Kovalchuk A."/>
            <person name="Krasevec N."/>
            <person name="Kubicek C.P."/>
            <person name="Liu B."/>
            <person name="Maccabe A."/>
            <person name="Meyer V."/>
            <person name="Mirabito P."/>
            <person name="Miskei M."/>
            <person name="Mos M."/>
            <person name="Mullins J."/>
            <person name="Nelson D.R."/>
            <person name="Nielsen J."/>
            <person name="Oakley B.R."/>
            <person name="Osmani S.A."/>
            <person name="Pakula T."/>
            <person name="Paszewski A."/>
            <person name="Paulsen I."/>
            <person name="Pilsyk S."/>
            <person name="Pocsi I."/>
            <person name="Punt P.J."/>
            <person name="Ram A.F."/>
            <person name="Ren Q."/>
            <person name="Robellet X."/>
            <person name="Robson G."/>
            <person name="Seiboth B."/>
            <person name="van Solingen P."/>
            <person name="Specht T."/>
            <person name="Sun J."/>
            <person name="Taheri-Talesh N."/>
            <person name="Takeshita N."/>
            <person name="Ussery D."/>
            <person name="vanKuyk P.A."/>
            <person name="Visser H."/>
            <person name="van de Vondervoort P.J."/>
            <person name="de Vries R.P."/>
            <person name="Walton J."/>
            <person name="Xiang X."/>
            <person name="Xiong Y."/>
            <person name="Zeng A.P."/>
            <person name="Brandt B.W."/>
            <person name="Cornell M.J."/>
            <person name="van den Hondel C.A."/>
            <person name="Visser J."/>
            <person name="Oliver S.G."/>
            <person name="Turner G."/>
        </authorList>
    </citation>
    <scope>GENOME REANNOTATION</scope>
    <source>
        <strain evidence="2">FGSC A4 / ATCC 38163 / CBS 112.46 / NRRL 194 / M139</strain>
    </source>
</reference>
<proteinExistence type="predicted"/>
<dbReference type="InParanoid" id="C8V6J9"/>
<dbReference type="EMBL" id="BN001302">
    <property type="protein sequence ID" value="CBF75277.1"/>
    <property type="molecule type" value="Genomic_DNA"/>
</dbReference>
<protein>
    <submittedName>
        <fullName evidence="1">Uncharacterized protein</fullName>
    </submittedName>
</protein>
<dbReference type="HOGENOM" id="CLU_3433165_0_0_1"/>
<sequence>MLRSIKCDVIHKPPMV</sequence>
<accession>C8V6J9</accession>